<organism evidence="2 3">
    <name type="scientific">Capnocytophaga bilenii</name>
    <dbReference type="NCBI Taxonomy" id="2819369"/>
    <lineage>
        <taxon>Bacteria</taxon>
        <taxon>Pseudomonadati</taxon>
        <taxon>Bacteroidota</taxon>
        <taxon>Flavobacteriia</taxon>
        <taxon>Flavobacteriales</taxon>
        <taxon>Flavobacteriaceae</taxon>
        <taxon>Capnocytophaga</taxon>
    </lineage>
</organism>
<evidence type="ECO:0000313" key="3">
    <source>
        <dbReference type="Proteomes" id="UP000681610"/>
    </source>
</evidence>
<dbReference type="Gene3D" id="3.40.50.1010">
    <property type="entry name" value="5'-nuclease"/>
    <property type="match status" value="1"/>
</dbReference>
<gene>
    <name evidence="2" type="ORF">J4N46_03755</name>
</gene>
<accession>A0ABS3PW62</accession>
<dbReference type="EMBL" id="JAGDYP010000002">
    <property type="protein sequence ID" value="MBO1883561.1"/>
    <property type="molecule type" value="Genomic_DNA"/>
</dbReference>
<protein>
    <submittedName>
        <fullName evidence="2">PIN domain-containing protein</fullName>
    </submittedName>
</protein>
<dbReference type="InterPro" id="IPR002716">
    <property type="entry name" value="PIN_dom"/>
</dbReference>
<dbReference type="SUPFAM" id="SSF88723">
    <property type="entry name" value="PIN domain-like"/>
    <property type="match status" value="1"/>
</dbReference>
<dbReference type="Pfam" id="PF13470">
    <property type="entry name" value="PIN_3"/>
    <property type="match status" value="1"/>
</dbReference>
<dbReference type="InterPro" id="IPR029060">
    <property type="entry name" value="PIN-like_dom_sf"/>
</dbReference>
<sequence length="137" mass="16538">MKRIFIDTNILLDLVMARRKFYQDANRLFQYCEQRGIKTYISSISIATINYLLLKSYKEEEVKNFLETIYNLTEILPFYKDIIFKAHQSNFKDLEDGFQYFTAKENNLKIIITRNQKDFKVDDISILTPKEFVDYRF</sequence>
<feature type="domain" description="PIN" evidence="1">
    <location>
        <begin position="3"/>
        <end position="117"/>
    </location>
</feature>
<dbReference type="Proteomes" id="UP000681610">
    <property type="component" value="Unassembled WGS sequence"/>
</dbReference>
<comment type="caution">
    <text evidence="2">The sequence shown here is derived from an EMBL/GenBank/DDBJ whole genome shotgun (WGS) entry which is preliminary data.</text>
</comment>
<dbReference type="RefSeq" id="WP_208058207.1">
    <property type="nucleotide sequence ID" value="NZ_JAGDYP010000002.1"/>
</dbReference>
<proteinExistence type="predicted"/>
<name>A0ABS3PW62_9FLAO</name>
<keyword evidence="3" id="KW-1185">Reference proteome</keyword>
<evidence type="ECO:0000259" key="1">
    <source>
        <dbReference type="Pfam" id="PF13470"/>
    </source>
</evidence>
<reference evidence="2 3" key="1">
    <citation type="submission" date="2021-03" db="EMBL/GenBank/DDBJ databases">
        <title>Isolation and description of Capnocytophaga bilenii sp. nov., a novel Capnocytophaga species, isolated from a gingivitis subject.</title>
        <authorList>
            <person name="Antezack A."/>
            <person name="Monnet-Corti V."/>
            <person name="La Scola B."/>
        </authorList>
    </citation>
    <scope>NUCLEOTIDE SEQUENCE [LARGE SCALE GENOMIC DNA]</scope>
    <source>
        <strain evidence="2 3">Marseille-Q4570</strain>
    </source>
</reference>
<evidence type="ECO:0000313" key="2">
    <source>
        <dbReference type="EMBL" id="MBO1883561.1"/>
    </source>
</evidence>